<proteinExistence type="predicted"/>
<organism evidence="1">
    <name type="scientific">marine sediment metagenome</name>
    <dbReference type="NCBI Taxonomy" id="412755"/>
    <lineage>
        <taxon>unclassified sequences</taxon>
        <taxon>metagenomes</taxon>
        <taxon>ecological metagenomes</taxon>
    </lineage>
</organism>
<gene>
    <name evidence="1" type="ORF">S06H3_12959</name>
</gene>
<name>X1KX83_9ZZZZ</name>
<comment type="caution">
    <text evidence="1">The sequence shown here is derived from an EMBL/GenBank/DDBJ whole genome shotgun (WGS) entry which is preliminary data.</text>
</comment>
<reference evidence="1" key="1">
    <citation type="journal article" date="2014" name="Front. Microbiol.">
        <title>High frequency of phylogenetically diverse reductive dehalogenase-homologous genes in deep subseafloor sedimentary metagenomes.</title>
        <authorList>
            <person name="Kawai M."/>
            <person name="Futagami T."/>
            <person name="Toyoda A."/>
            <person name="Takaki Y."/>
            <person name="Nishi S."/>
            <person name="Hori S."/>
            <person name="Arai W."/>
            <person name="Tsubouchi T."/>
            <person name="Morono Y."/>
            <person name="Uchiyama I."/>
            <person name="Ito T."/>
            <person name="Fujiyama A."/>
            <person name="Inagaki F."/>
            <person name="Takami H."/>
        </authorList>
    </citation>
    <scope>NUCLEOTIDE SEQUENCE</scope>
    <source>
        <strain evidence="1">Expedition CK06-06</strain>
    </source>
</reference>
<protein>
    <submittedName>
        <fullName evidence="1">Uncharacterized protein</fullName>
    </submittedName>
</protein>
<dbReference type="EMBL" id="BARV01006327">
    <property type="protein sequence ID" value="GAI11313.1"/>
    <property type="molecule type" value="Genomic_DNA"/>
</dbReference>
<dbReference type="AlphaFoldDB" id="X1KX83"/>
<evidence type="ECO:0000313" key="1">
    <source>
        <dbReference type="EMBL" id="GAI11313.1"/>
    </source>
</evidence>
<accession>X1KX83</accession>
<sequence>MIDSNGWTHVGYYGFSHIYAKGDERCLVDPQTGQSTFEYRKKGEPYRTQNTFEMAETHKEQVASEVNQ</sequence>